<accession>A0A151N284</accession>
<dbReference type="AlphaFoldDB" id="A0A151N284"/>
<dbReference type="InterPro" id="IPR001304">
    <property type="entry name" value="C-type_lectin-like"/>
</dbReference>
<dbReference type="PANTHER" id="PTHR15028">
    <property type="entry name" value="CD72-RELATED"/>
    <property type="match status" value="1"/>
</dbReference>
<dbReference type="GO" id="GO:0004888">
    <property type="term" value="F:transmembrane signaling receptor activity"/>
    <property type="evidence" value="ECO:0007669"/>
    <property type="project" value="InterPro"/>
</dbReference>
<dbReference type="STRING" id="8496.A0A151N284"/>
<dbReference type="PROSITE" id="PS50041">
    <property type="entry name" value="C_TYPE_LECTIN_2"/>
    <property type="match status" value="1"/>
</dbReference>
<evidence type="ECO:0000313" key="4">
    <source>
        <dbReference type="EMBL" id="KYO30870.1"/>
    </source>
</evidence>
<gene>
    <name evidence="4" type="ORF">Y1Q_0011379</name>
</gene>
<dbReference type="GO" id="GO:0005886">
    <property type="term" value="C:plasma membrane"/>
    <property type="evidence" value="ECO:0007669"/>
    <property type="project" value="InterPro"/>
</dbReference>
<dbReference type="Proteomes" id="UP000050525">
    <property type="component" value="Unassembled WGS sequence"/>
</dbReference>
<proteinExistence type="predicted"/>
<keyword evidence="2" id="KW-0812">Transmembrane</keyword>
<comment type="caution">
    <text evidence="4">The sequence shown here is derived from an EMBL/GenBank/DDBJ whole genome shotgun (WGS) entry which is preliminary data.</text>
</comment>
<dbReference type="InterPro" id="IPR039689">
    <property type="entry name" value="CD72"/>
</dbReference>
<dbReference type="InterPro" id="IPR016187">
    <property type="entry name" value="CTDL_fold"/>
</dbReference>
<feature type="domain" description="C-type lectin" evidence="3">
    <location>
        <begin position="146"/>
        <end position="253"/>
    </location>
</feature>
<feature type="region of interest" description="Disordered" evidence="1">
    <location>
        <begin position="277"/>
        <end position="304"/>
    </location>
</feature>
<protein>
    <recommendedName>
        <fullName evidence="3">C-type lectin domain-containing protein</fullName>
    </recommendedName>
</protein>
<name>A0A151N284_ALLMI</name>
<evidence type="ECO:0000313" key="5">
    <source>
        <dbReference type="Proteomes" id="UP000050525"/>
    </source>
</evidence>
<dbReference type="EMBL" id="AKHW03004140">
    <property type="protein sequence ID" value="KYO30870.1"/>
    <property type="molecule type" value="Genomic_DNA"/>
</dbReference>
<organism evidence="4 5">
    <name type="scientific">Alligator mississippiensis</name>
    <name type="common">American alligator</name>
    <dbReference type="NCBI Taxonomy" id="8496"/>
    <lineage>
        <taxon>Eukaryota</taxon>
        <taxon>Metazoa</taxon>
        <taxon>Chordata</taxon>
        <taxon>Craniata</taxon>
        <taxon>Vertebrata</taxon>
        <taxon>Euteleostomi</taxon>
        <taxon>Archelosauria</taxon>
        <taxon>Archosauria</taxon>
        <taxon>Crocodylia</taxon>
        <taxon>Alligatoridae</taxon>
        <taxon>Alligatorinae</taxon>
        <taxon>Alligator</taxon>
    </lineage>
</organism>
<keyword evidence="5" id="KW-1185">Reference proteome</keyword>
<dbReference type="SMART" id="SM00034">
    <property type="entry name" value="CLECT"/>
    <property type="match status" value="1"/>
</dbReference>
<keyword evidence="2" id="KW-1133">Transmembrane helix</keyword>
<dbReference type="OrthoDB" id="8950604at2759"/>
<dbReference type="Pfam" id="PF00059">
    <property type="entry name" value="Lectin_C"/>
    <property type="match status" value="1"/>
</dbReference>
<reference evidence="4 5" key="1">
    <citation type="journal article" date="2012" name="Genome Biol.">
        <title>Sequencing three crocodilian genomes to illuminate the evolution of archosaurs and amniotes.</title>
        <authorList>
            <person name="St John J.A."/>
            <person name="Braun E.L."/>
            <person name="Isberg S.R."/>
            <person name="Miles L.G."/>
            <person name="Chong A.Y."/>
            <person name="Gongora J."/>
            <person name="Dalzell P."/>
            <person name="Moran C."/>
            <person name="Bed'hom B."/>
            <person name="Abzhanov A."/>
            <person name="Burgess S.C."/>
            <person name="Cooksey A.M."/>
            <person name="Castoe T.A."/>
            <person name="Crawford N.G."/>
            <person name="Densmore L.D."/>
            <person name="Drew J.C."/>
            <person name="Edwards S.V."/>
            <person name="Faircloth B.C."/>
            <person name="Fujita M.K."/>
            <person name="Greenwold M.J."/>
            <person name="Hoffmann F.G."/>
            <person name="Howard J.M."/>
            <person name="Iguchi T."/>
            <person name="Janes D.E."/>
            <person name="Khan S.Y."/>
            <person name="Kohno S."/>
            <person name="de Koning A.J."/>
            <person name="Lance S.L."/>
            <person name="McCarthy F.M."/>
            <person name="McCormack J.E."/>
            <person name="Merchant M.E."/>
            <person name="Peterson D.G."/>
            <person name="Pollock D.D."/>
            <person name="Pourmand N."/>
            <person name="Raney B.J."/>
            <person name="Roessler K.A."/>
            <person name="Sanford J.R."/>
            <person name="Sawyer R.H."/>
            <person name="Schmidt C.J."/>
            <person name="Triplett E.W."/>
            <person name="Tuberville T.D."/>
            <person name="Venegas-Anaya M."/>
            <person name="Howard J.T."/>
            <person name="Jarvis E.D."/>
            <person name="Guillette L.J.Jr."/>
            <person name="Glenn T.C."/>
            <person name="Green R.E."/>
            <person name="Ray D.A."/>
        </authorList>
    </citation>
    <scope>NUCLEOTIDE SEQUENCE [LARGE SCALE GENOMIC DNA]</scope>
    <source>
        <strain evidence="4">KSC_2009_1</strain>
    </source>
</reference>
<evidence type="ECO:0000256" key="1">
    <source>
        <dbReference type="SAM" id="MobiDB-lite"/>
    </source>
</evidence>
<keyword evidence="2" id="KW-0472">Membrane</keyword>
<dbReference type="Gene3D" id="3.10.100.10">
    <property type="entry name" value="Mannose-Binding Protein A, subunit A"/>
    <property type="match status" value="1"/>
</dbReference>
<evidence type="ECO:0000256" key="2">
    <source>
        <dbReference type="SAM" id="Phobius"/>
    </source>
</evidence>
<dbReference type="SUPFAM" id="SSF56436">
    <property type="entry name" value="C-type lectin-like"/>
    <property type="match status" value="1"/>
</dbReference>
<dbReference type="PANTHER" id="PTHR15028:SF6">
    <property type="entry name" value="B-CELL DIFFERENTIATION ANTIGEN CD72"/>
    <property type="match status" value="1"/>
</dbReference>
<evidence type="ECO:0000259" key="3">
    <source>
        <dbReference type="PROSITE" id="PS50041"/>
    </source>
</evidence>
<feature type="transmembrane region" description="Helical" evidence="2">
    <location>
        <begin position="71"/>
        <end position="93"/>
    </location>
</feature>
<dbReference type="InterPro" id="IPR016186">
    <property type="entry name" value="C-type_lectin-like/link_sf"/>
</dbReference>
<sequence>MGESITYTELWFSNAPPEQSVTCRAQGTAPPAPDEAKDIYETLQLGPVTEGPLGPGTQRCREHRWSTRPLLLVLLAACLALLATTIALGVCYWQQGQQLRQAREEMVKCQKDAQVFQKSLNMIARALARVQACQVTDCCPEPWVLQCGKCLFLSKEKKTWWESLAACAGESSRLLVFQDWDHMAMLTCPAHKDAPYWIGLRFRRDSKSRMQQWQWEDGTPYNLSGSETPRGHFGTIKEGRIERKGRLTDKHHWVCEKLSAAPRKPTPGHECRNASVRMLQGPVPARSLPAPRAQHSPNHPADRP</sequence>